<name>A0AAF3J8F6_9BILA</name>
<protein>
    <submittedName>
        <fullName evidence="4 5">XRN2-binding (XTBD) domain-containing protein</fullName>
    </submittedName>
</protein>
<keyword evidence="3" id="KW-1185">Reference proteome</keyword>
<evidence type="ECO:0000256" key="1">
    <source>
        <dbReference type="SAM" id="MobiDB-lite"/>
    </source>
</evidence>
<dbReference type="PANTHER" id="PTHR48430:SF1">
    <property type="entry name" value="PARTNER OF XRN-2 PROTEIN 1"/>
    <property type="match status" value="1"/>
</dbReference>
<dbReference type="InterPro" id="IPR057067">
    <property type="entry name" value="Paxt-1-like_C"/>
</dbReference>
<dbReference type="PANTHER" id="PTHR48430">
    <property type="entry name" value="PARTNER OF XRN-2 PROTEIN 1"/>
    <property type="match status" value="1"/>
</dbReference>
<feature type="domain" description="XRN2-binding (XTBD)" evidence="2">
    <location>
        <begin position="20"/>
        <end position="105"/>
    </location>
</feature>
<evidence type="ECO:0000313" key="4">
    <source>
        <dbReference type="WBParaSite" id="MBELARI_LOCUS14065"/>
    </source>
</evidence>
<evidence type="ECO:0000259" key="2">
    <source>
        <dbReference type="PROSITE" id="PS51827"/>
    </source>
</evidence>
<feature type="region of interest" description="Disordered" evidence="1">
    <location>
        <begin position="1"/>
        <end position="22"/>
    </location>
</feature>
<dbReference type="Pfam" id="PF24799">
    <property type="entry name" value="Paxt-1_C"/>
    <property type="match status" value="1"/>
</dbReference>
<dbReference type="PROSITE" id="PS51827">
    <property type="entry name" value="XTBD"/>
    <property type="match status" value="1"/>
</dbReference>
<feature type="compositionally biased region" description="Basic and acidic residues" evidence="1">
    <location>
        <begin position="8"/>
        <end position="22"/>
    </location>
</feature>
<reference evidence="4 5" key="1">
    <citation type="submission" date="2024-02" db="UniProtKB">
        <authorList>
            <consortium name="WormBaseParasite"/>
        </authorList>
    </citation>
    <scope>IDENTIFICATION</scope>
</reference>
<proteinExistence type="predicted"/>
<evidence type="ECO:0000313" key="3">
    <source>
        <dbReference type="Proteomes" id="UP000887575"/>
    </source>
</evidence>
<dbReference type="InterPro" id="IPR021859">
    <property type="entry name" value="XTBD"/>
</dbReference>
<accession>A0AAF3J8F6</accession>
<dbReference type="Pfam" id="PF11952">
    <property type="entry name" value="XTBD"/>
    <property type="match status" value="1"/>
</dbReference>
<dbReference type="AlphaFoldDB" id="A0AAF3J8F6"/>
<organism evidence="3 5">
    <name type="scientific">Mesorhabditis belari</name>
    <dbReference type="NCBI Taxonomy" id="2138241"/>
    <lineage>
        <taxon>Eukaryota</taxon>
        <taxon>Metazoa</taxon>
        <taxon>Ecdysozoa</taxon>
        <taxon>Nematoda</taxon>
        <taxon>Chromadorea</taxon>
        <taxon>Rhabditida</taxon>
        <taxon>Rhabditina</taxon>
        <taxon>Rhabditomorpha</taxon>
        <taxon>Rhabditoidea</taxon>
        <taxon>Rhabditidae</taxon>
        <taxon>Mesorhabditinae</taxon>
        <taxon>Mesorhabditis</taxon>
    </lineage>
</organism>
<sequence length="345" mass="39360">MTEENDEPVVKKQKLSEEDLEAERRPWENDQVWLARKTFLEAHWKDFPIENLRCLSQVFINVNMIGCEYSSTLMEKIRELGRGIMDRARRLENDRAFVKASVGRAHANDIREKIEAERRPTIEQRRAQKTPFEEKLVQLRAQLQIADRKSAPLQQLNTACGRNQITWQFLDKHDGAELRLGDYLICKRRISTVGVDKKEIIVGTVVETIVEGGEMTVVGKEIHFGNANETLKGPYECYEESYRRRLIRASRHLSEKPAGMAQLAEAMNASGLPMAHSLEQLRGWEQQLVVRSGDVLLAERHLKKGDCIANKTEQIVAEVAKQIINSISVPILITTPAGTLQLKLK</sequence>
<dbReference type="WBParaSite" id="MBELARI_LOCUS2932">
    <property type="protein sequence ID" value="MBELARI_LOCUS2932"/>
    <property type="gene ID" value="MBELARI_LOCUS2932"/>
</dbReference>
<evidence type="ECO:0000313" key="5">
    <source>
        <dbReference type="WBParaSite" id="MBELARI_LOCUS2932"/>
    </source>
</evidence>
<dbReference type="WBParaSite" id="MBELARI_LOCUS14065">
    <property type="protein sequence ID" value="MBELARI_LOCUS14065"/>
    <property type="gene ID" value="MBELARI_LOCUS14065"/>
</dbReference>
<dbReference type="Proteomes" id="UP000887575">
    <property type="component" value="Unassembled WGS sequence"/>
</dbReference>